<comment type="caution">
    <text evidence="2">The sequence shown here is derived from an EMBL/GenBank/DDBJ whole genome shotgun (WGS) entry which is preliminary data.</text>
</comment>
<reference evidence="2 3" key="1">
    <citation type="journal article" date="2014" name="Genome Announc.">
        <title>Trypanosoma cruzi Clone Dm28c Draft Genome Sequence.</title>
        <authorList>
            <person name="Grisard E.C."/>
            <person name="Teixeira S.M."/>
            <person name="de Almeida L.G."/>
            <person name="Stoco P.H."/>
            <person name="Gerber A.L."/>
            <person name="Talavera-Lopez C."/>
            <person name="Lima O.C."/>
            <person name="Andersson B."/>
            <person name="de Vasconcelos A.T."/>
        </authorList>
    </citation>
    <scope>NUCLEOTIDE SEQUENCE [LARGE SCALE GENOMIC DNA]</scope>
    <source>
        <strain evidence="2 3">Dm28c</strain>
    </source>
</reference>
<keyword evidence="1" id="KW-1133">Transmembrane helix</keyword>
<protein>
    <submittedName>
        <fullName evidence="2">Uncharacterized protein</fullName>
    </submittedName>
</protein>
<proteinExistence type="predicted"/>
<keyword evidence="1" id="KW-0812">Transmembrane</keyword>
<organism evidence="2 3">
    <name type="scientific">Trypanosoma cruzi Dm28c</name>
    <dbReference type="NCBI Taxonomy" id="1416333"/>
    <lineage>
        <taxon>Eukaryota</taxon>
        <taxon>Discoba</taxon>
        <taxon>Euglenozoa</taxon>
        <taxon>Kinetoplastea</taxon>
        <taxon>Metakinetoplastina</taxon>
        <taxon>Trypanosomatida</taxon>
        <taxon>Trypanosomatidae</taxon>
        <taxon>Trypanosoma</taxon>
        <taxon>Schizotrypanum</taxon>
    </lineage>
</organism>
<dbReference type="Proteomes" id="UP000017861">
    <property type="component" value="Unassembled WGS sequence"/>
</dbReference>
<evidence type="ECO:0000256" key="1">
    <source>
        <dbReference type="SAM" id="Phobius"/>
    </source>
</evidence>
<gene>
    <name evidence="2" type="ORF">TCDM_02423</name>
</gene>
<name>V5BW02_TRYCR</name>
<dbReference type="AlphaFoldDB" id="V5BW02"/>
<evidence type="ECO:0000313" key="3">
    <source>
        <dbReference type="Proteomes" id="UP000017861"/>
    </source>
</evidence>
<keyword evidence="1" id="KW-0472">Membrane</keyword>
<dbReference type="EMBL" id="AYLP01000017">
    <property type="protein sequence ID" value="ESS68718.1"/>
    <property type="molecule type" value="Genomic_DNA"/>
</dbReference>
<feature type="transmembrane region" description="Helical" evidence="1">
    <location>
        <begin position="21"/>
        <end position="44"/>
    </location>
</feature>
<accession>V5BW02</accession>
<dbReference type="VEuPathDB" id="TriTrypDB:TCDM_02423"/>
<evidence type="ECO:0000313" key="2">
    <source>
        <dbReference type="EMBL" id="ESS68718.1"/>
    </source>
</evidence>
<sequence>MHYFFFFYLRFFLFSVSKLRISMVICRAIASGEFFIHFLCFLLRSLHFYFLYRFVFFFVSFFFYLVLVDWGRSHHVAIYACFV</sequence>
<feature type="transmembrane region" description="Helical" evidence="1">
    <location>
        <begin position="50"/>
        <end position="68"/>
    </location>
</feature>